<comment type="caution">
    <text evidence="1">The sequence shown here is derived from an EMBL/GenBank/DDBJ whole genome shotgun (WGS) entry which is preliminary data.</text>
</comment>
<reference evidence="1 2" key="1">
    <citation type="submission" date="2007-09" db="EMBL/GenBank/DDBJ databases">
        <title>Draft genome sequence of Faecalibacterium prausnitzii M21/2.</title>
        <authorList>
            <person name="Sudarsanam P."/>
            <person name="Ley R."/>
            <person name="Guruge J."/>
            <person name="Turnbaugh P.J."/>
            <person name="Mahowald M."/>
            <person name="Liep D."/>
            <person name="Gordon J."/>
        </authorList>
    </citation>
    <scope>NUCLEOTIDE SEQUENCE [LARGE SCALE GENOMIC DNA]</scope>
    <source>
        <strain evidence="1 2">M21/2</strain>
    </source>
</reference>
<evidence type="ECO:0000313" key="1">
    <source>
        <dbReference type="EMBL" id="EDP21345.1"/>
    </source>
</evidence>
<dbReference type="AlphaFoldDB" id="A8SCV2"/>
<proteinExistence type="predicted"/>
<dbReference type="EMBL" id="ABED02000027">
    <property type="protein sequence ID" value="EDP21345.1"/>
    <property type="molecule type" value="Genomic_DNA"/>
</dbReference>
<reference evidence="1 2" key="2">
    <citation type="submission" date="2007-09" db="EMBL/GenBank/DDBJ databases">
        <authorList>
            <person name="Fulton L."/>
            <person name="Clifton S."/>
            <person name="Fulton B."/>
            <person name="Xu J."/>
            <person name="Minx P."/>
            <person name="Pepin K.H."/>
            <person name="Johnson M."/>
            <person name="Thiruvilangam P."/>
            <person name="Bhonagiri V."/>
            <person name="Nash W.E."/>
            <person name="Mardis E.R."/>
            <person name="Wilson R.K."/>
        </authorList>
    </citation>
    <scope>NUCLEOTIDE SEQUENCE [LARGE SCALE GENOMIC DNA]</scope>
    <source>
        <strain evidence="1 2">M21/2</strain>
    </source>
</reference>
<gene>
    <name evidence="1" type="ORF">FAEPRAM212_02073</name>
</gene>
<evidence type="ECO:0000313" key="2">
    <source>
        <dbReference type="Proteomes" id="UP000005945"/>
    </source>
</evidence>
<dbReference type="Proteomes" id="UP000005945">
    <property type="component" value="Unassembled WGS sequence"/>
</dbReference>
<name>A8SCV2_9FIRM</name>
<accession>A8SCV2</accession>
<sequence length="36" mass="4153">MIFHRFLLCCSKQDSPRKDFPPLGEALQPISGFLLF</sequence>
<dbReference type="HOGENOM" id="CLU_3356285_0_0_9"/>
<protein>
    <submittedName>
        <fullName evidence="1">Uncharacterized protein</fullName>
    </submittedName>
</protein>
<organism evidence="1 2">
    <name type="scientific">Faecalibacterium prausnitzii M21/2</name>
    <dbReference type="NCBI Taxonomy" id="411485"/>
    <lineage>
        <taxon>Bacteria</taxon>
        <taxon>Bacillati</taxon>
        <taxon>Bacillota</taxon>
        <taxon>Clostridia</taxon>
        <taxon>Eubacteriales</taxon>
        <taxon>Oscillospiraceae</taxon>
        <taxon>Faecalibacterium</taxon>
    </lineage>
</organism>